<reference evidence="2" key="1">
    <citation type="submission" date="2022-11" db="UniProtKB">
        <authorList>
            <consortium name="WormBaseParasite"/>
        </authorList>
    </citation>
    <scope>IDENTIFICATION</scope>
</reference>
<proteinExistence type="predicted"/>
<sequence length="207" mass="23303">MDQQIKKTKTEAAHAKGYVLFDYGTNSGVFVMHSIPTYGVKNIGSLPGNAIPNSQNIMCVTIDQEALHVIAQYIHIIKPALWSKKFPDSVTDDYLIKIQNGEFPKKNEDKKALQFKSLGGFEFTLFVKNTQTQVWDQLVGAYPANSFYVINWNGNINTERLQQVVHTKASYDNYEQEWDASSDHAKIAITRNGKSIVCVSDLNLAVR</sequence>
<dbReference type="WBParaSite" id="ES5_v2.g19258.t1">
    <property type="protein sequence ID" value="ES5_v2.g19258.t1"/>
    <property type="gene ID" value="ES5_v2.g19258"/>
</dbReference>
<dbReference type="Proteomes" id="UP000887579">
    <property type="component" value="Unplaced"/>
</dbReference>
<organism evidence="1 2">
    <name type="scientific">Panagrolaimus sp. ES5</name>
    <dbReference type="NCBI Taxonomy" id="591445"/>
    <lineage>
        <taxon>Eukaryota</taxon>
        <taxon>Metazoa</taxon>
        <taxon>Ecdysozoa</taxon>
        <taxon>Nematoda</taxon>
        <taxon>Chromadorea</taxon>
        <taxon>Rhabditida</taxon>
        <taxon>Tylenchina</taxon>
        <taxon>Panagrolaimomorpha</taxon>
        <taxon>Panagrolaimoidea</taxon>
        <taxon>Panagrolaimidae</taxon>
        <taxon>Panagrolaimus</taxon>
    </lineage>
</organism>
<protein>
    <submittedName>
        <fullName evidence="2">Uncharacterized protein</fullName>
    </submittedName>
</protein>
<name>A0AC34FPC5_9BILA</name>
<accession>A0AC34FPC5</accession>
<evidence type="ECO:0000313" key="2">
    <source>
        <dbReference type="WBParaSite" id="ES5_v2.g19258.t1"/>
    </source>
</evidence>
<evidence type="ECO:0000313" key="1">
    <source>
        <dbReference type="Proteomes" id="UP000887579"/>
    </source>
</evidence>